<proteinExistence type="predicted"/>
<organism evidence="1 2">
    <name type="scientific">Thauera sinica</name>
    <dbReference type="NCBI Taxonomy" id="2665146"/>
    <lineage>
        <taxon>Bacteria</taxon>
        <taxon>Pseudomonadati</taxon>
        <taxon>Pseudomonadota</taxon>
        <taxon>Betaproteobacteria</taxon>
        <taxon>Rhodocyclales</taxon>
        <taxon>Zoogloeaceae</taxon>
        <taxon>Thauera</taxon>
    </lineage>
</organism>
<reference evidence="2" key="1">
    <citation type="journal article" date="2019" name="Int. J. Syst. Evol. Microbiol.">
        <title>The Global Catalogue of Microorganisms (GCM) 10K type strain sequencing project: providing services to taxonomists for standard genome sequencing and annotation.</title>
        <authorList>
            <consortium name="The Broad Institute Genomics Platform"/>
            <consortium name="The Broad Institute Genome Sequencing Center for Infectious Disease"/>
            <person name="Wu L."/>
            <person name="Ma J."/>
        </authorList>
    </citation>
    <scope>NUCLEOTIDE SEQUENCE [LARGE SCALE GENOMIC DNA]</scope>
    <source>
        <strain evidence="2">SHR3</strain>
    </source>
</reference>
<dbReference type="EMBL" id="JBHSOG010000007">
    <property type="protein sequence ID" value="MFC5768162.1"/>
    <property type="molecule type" value="Genomic_DNA"/>
</dbReference>
<protein>
    <submittedName>
        <fullName evidence="1">Type II toxin-antitoxin system HicA family toxin</fullName>
    </submittedName>
</protein>
<gene>
    <name evidence="1" type="ORF">ACFPTN_02120</name>
</gene>
<dbReference type="RefSeq" id="WP_096449059.1">
    <property type="nucleotide sequence ID" value="NZ_JBHSOG010000007.1"/>
</dbReference>
<accession>A0ABW1ALY0</accession>
<comment type="caution">
    <text evidence="1">The sequence shown here is derived from an EMBL/GenBank/DDBJ whole genome shotgun (WGS) entry which is preliminary data.</text>
</comment>
<name>A0ABW1ALY0_9RHOO</name>
<evidence type="ECO:0000313" key="2">
    <source>
        <dbReference type="Proteomes" id="UP001595974"/>
    </source>
</evidence>
<dbReference type="Proteomes" id="UP001595974">
    <property type="component" value="Unassembled WGS sequence"/>
</dbReference>
<sequence>MSHKHLHLLRAIYQDPPSANIHWREVESLLNHLGATVEPAHGARFRIVLNGVEAFLHHPHNSSTCTRQDIKRLREFLAQAGVTLARYEAGQD</sequence>
<evidence type="ECO:0000313" key="1">
    <source>
        <dbReference type="EMBL" id="MFC5768162.1"/>
    </source>
</evidence>
<keyword evidence="2" id="KW-1185">Reference proteome</keyword>